<evidence type="ECO:0000256" key="1">
    <source>
        <dbReference type="SAM" id="Phobius"/>
    </source>
</evidence>
<organism evidence="2 3">
    <name type="scientific">Proteus phage Stubb</name>
    <dbReference type="NCBI Taxonomy" id="2315597"/>
    <lineage>
        <taxon>Viruses</taxon>
        <taxon>Duplodnaviria</taxon>
        <taxon>Heunggongvirae</taxon>
        <taxon>Uroviricota</taxon>
        <taxon>Caudoviricetes</taxon>
        <taxon>Demerecviridae</taxon>
        <taxon>Novosibvirus</taxon>
        <taxon>Novosibvirus stubb</taxon>
    </lineage>
</organism>
<sequence>MGILIDFLKRNIAPTIAVLIIGFGLIQVMYYQNKTINALESQALMLTKDNRDLQSSLSELHTRMDVMAGDINNIVIHRQTSQTIREAESSKIESARGREHILIAKPTLAAKAIERAVNQTGKEISCLTGDEDSCQ</sequence>
<gene>
    <name evidence="2" type="ORF">CPT_Stubb_051</name>
</gene>
<proteinExistence type="predicted"/>
<dbReference type="Proteomes" id="UP000269143">
    <property type="component" value="Segment"/>
</dbReference>
<keyword evidence="1" id="KW-1133">Transmembrane helix</keyword>
<dbReference type="EMBL" id="MH830339">
    <property type="protein sequence ID" value="AYJ73191.1"/>
    <property type="molecule type" value="Genomic_DNA"/>
</dbReference>
<reference evidence="3" key="1">
    <citation type="submission" date="2018-09" db="EMBL/GenBank/DDBJ databases">
        <title>Complete genome of Proteus mirabilis phage Stubb.</title>
        <authorList>
            <person name="Bourgeois T.A."/>
            <person name="Lessor L."/>
            <person name="O'Leary C.J."/>
            <person name="Liu M."/>
        </authorList>
    </citation>
    <scope>NUCLEOTIDE SEQUENCE [LARGE SCALE GENOMIC DNA]</scope>
</reference>
<feature type="transmembrane region" description="Helical" evidence="1">
    <location>
        <begin position="12"/>
        <end position="31"/>
    </location>
</feature>
<keyword evidence="3" id="KW-1185">Reference proteome</keyword>
<evidence type="ECO:0000313" key="2">
    <source>
        <dbReference type="EMBL" id="AYJ73191.1"/>
    </source>
</evidence>
<protein>
    <submittedName>
        <fullName evidence="2">I-spanin</fullName>
    </submittedName>
</protein>
<accession>A0A3B8DJ10</accession>
<name>A0A3B8DJ10_9CAUD</name>
<keyword evidence="1" id="KW-0812">Transmembrane</keyword>
<evidence type="ECO:0000313" key="3">
    <source>
        <dbReference type="Proteomes" id="UP000269143"/>
    </source>
</evidence>
<keyword evidence="1" id="KW-0472">Membrane</keyword>